<dbReference type="GO" id="GO:0003677">
    <property type="term" value="F:DNA binding"/>
    <property type="evidence" value="ECO:0007669"/>
    <property type="project" value="InterPro"/>
</dbReference>
<dbReference type="PANTHER" id="PTHR31001:SF45">
    <property type="entry name" value="ZN(II)2CYS6 TRANSCRIPTION FACTOR (EUROFUNG)"/>
    <property type="match status" value="1"/>
</dbReference>
<sequence>MNQRSHHSGEDNDSEDDNEDDDYASSLHKDLREVAVKMAMDHTYESNEHLLFGSRKGNHDLSASHPEQLQVFRLWQVYLDNVNPLLKVTHTPTLQVRIINAASNVADIPPPLEALMFSIYCVSIMTLTEDDCQKMFSHSRKDLLTHYQVKCQQGLHNCKVLRSGDRDCLTALFLYLVAIRPDTDPRSLSSMLGVAIRIAQHMGLHSETMNTKSNVFEAEMRRRLWWSLVTFDSRICEMCGYKTEILLPTWDCHIPLNVNDFDIRPEMKSLPTSLGTPTEAFFAVVRSVVGDYIRHSSIHLEFVNPALKALVKRSQGNLTLEDNELKVLESTMEQEYLESCNPENPLHFMTIWSTRSYLTKCRLLEYYAKCAKSSTPRTDAQRDAAVAYALSMLECDTKLLTSPLVEGYSWLVQFYFPFPAYLHMLQDLKMRPNEKHAEKAWQIINSNYEARFKDVEMNGNPLLQMLSKIVLHAWEARKTAPSPSGDSLEVPRIVLEIKRHVKQEGANLQHQRTEQSDRAMGMSIDDALMLMPIDFGGQNLTYSIDGQAAAGSGSWSYPNMPVQPSMDVDLDEWDWSTLDWNPVNIQSW</sequence>
<dbReference type="CDD" id="cd12148">
    <property type="entry name" value="fungal_TF_MHR"/>
    <property type="match status" value="1"/>
</dbReference>
<dbReference type="GO" id="GO:0005634">
    <property type="term" value="C:nucleus"/>
    <property type="evidence" value="ECO:0007669"/>
    <property type="project" value="UniProtKB-SubCell"/>
</dbReference>
<evidence type="ECO:0000256" key="1">
    <source>
        <dbReference type="ARBA" id="ARBA00004123"/>
    </source>
</evidence>
<name>A0A9P4Q606_9PEZI</name>
<dbReference type="InterPro" id="IPR050613">
    <property type="entry name" value="Sec_Metabolite_Reg"/>
</dbReference>
<evidence type="ECO:0000256" key="2">
    <source>
        <dbReference type="ARBA" id="ARBA00023242"/>
    </source>
</evidence>
<evidence type="ECO:0000256" key="3">
    <source>
        <dbReference type="SAM" id="MobiDB-lite"/>
    </source>
</evidence>
<proteinExistence type="predicted"/>
<protein>
    <submittedName>
        <fullName evidence="5">C6 transcription factor</fullName>
    </submittedName>
</protein>
<dbReference type="PANTHER" id="PTHR31001">
    <property type="entry name" value="UNCHARACTERIZED TRANSCRIPTIONAL REGULATORY PROTEIN"/>
    <property type="match status" value="1"/>
</dbReference>
<reference evidence="5" key="1">
    <citation type="journal article" date="2020" name="Stud. Mycol.">
        <title>101 Dothideomycetes genomes: a test case for predicting lifestyles and emergence of pathogens.</title>
        <authorList>
            <person name="Haridas S."/>
            <person name="Albert R."/>
            <person name="Binder M."/>
            <person name="Bloem J."/>
            <person name="Labutti K."/>
            <person name="Salamov A."/>
            <person name="Andreopoulos B."/>
            <person name="Baker S."/>
            <person name="Barry K."/>
            <person name="Bills G."/>
            <person name="Bluhm B."/>
            <person name="Cannon C."/>
            <person name="Castanera R."/>
            <person name="Culley D."/>
            <person name="Daum C."/>
            <person name="Ezra D."/>
            <person name="Gonzalez J."/>
            <person name="Henrissat B."/>
            <person name="Kuo A."/>
            <person name="Liang C."/>
            <person name="Lipzen A."/>
            <person name="Lutzoni F."/>
            <person name="Magnuson J."/>
            <person name="Mondo S."/>
            <person name="Nolan M."/>
            <person name="Ohm R."/>
            <person name="Pangilinan J."/>
            <person name="Park H.-J."/>
            <person name="Ramirez L."/>
            <person name="Alfaro M."/>
            <person name="Sun H."/>
            <person name="Tritt A."/>
            <person name="Yoshinaga Y."/>
            <person name="Zwiers L.-H."/>
            <person name="Turgeon B."/>
            <person name="Goodwin S."/>
            <person name="Spatafora J."/>
            <person name="Crous P."/>
            <person name="Grigoriev I."/>
        </authorList>
    </citation>
    <scope>NUCLEOTIDE SEQUENCE</scope>
    <source>
        <strain evidence="5">CBS 116435</strain>
    </source>
</reference>
<dbReference type="GO" id="GO:0006351">
    <property type="term" value="P:DNA-templated transcription"/>
    <property type="evidence" value="ECO:0007669"/>
    <property type="project" value="InterPro"/>
</dbReference>
<organism evidence="5 6">
    <name type="scientific">Polychaeton citri CBS 116435</name>
    <dbReference type="NCBI Taxonomy" id="1314669"/>
    <lineage>
        <taxon>Eukaryota</taxon>
        <taxon>Fungi</taxon>
        <taxon>Dikarya</taxon>
        <taxon>Ascomycota</taxon>
        <taxon>Pezizomycotina</taxon>
        <taxon>Dothideomycetes</taxon>
        <taxon>Dothideomycetidae</taxon>
        <taxon>Capnodiales</taxon>
        <taxon>Capnodiaceae</taxon>
        <taxon>Polychaeton</taxon>
    </lineage>
</organism>
<accession>A0A9P4Q606</accession>
<dbReference type="Proteomes" id="UP000799441">
    <property type="component" value="Unassembled WGS sequence"/>
</dbReference>
<evidence type="ECO:0000259" key="4">
    <source>
        <dbReference type="SMART" id="SM00906"/>
    </source>
</evidence>
<keyword evidence="2" id="KW-0539">Nucleus</keyword>
<evidence type="ECO:0000313" key="6">
    <source>
        <dbReference type="Proteomes" id="UP000799441"/>
    </source>
</evidence>
<comment type="caution">
    <text evidence="5">The sequence shown here is derived from an EMBL/GenBank/DDBJ whole genome shotgun (WGS) entry which is preliminary data.</text>
</comment>
<gene>
    <name evidence="5" type="ORF">K431DRAFT_126528</name>
</gene>
<comment type="subcellular location">
    <subcellularLocation>
        <location evidence="1">Nucleus</location>
    </subcellularLocation>
</comment>
<feature type="domain" description="Xylanolytic transcriptional activator regulatory" evidence="4">
    <location>
        <begin position="188"/>
        <end position="261"/>
    </location>
</feature>
<dbReference type="AlphaFoldDB" id="A0A9P4Q606"/>
<evidence type="ECO:0000313" key="5">
    <source>
        <dbReference type="EMBL" id="KAF2718657.1"/>
    </source>
</evidence>
<dbReference type="InterPro" id="IPR007219">
    <property type="entry name" value="XnlR_reg_dom"/>
</dbReference>
<dbReference type="SMART" id="SM00906">
    <property type="entry name" value="Fungal_trans"/>
    <property type="match status" value="1"/>
</dbReference>
<feature type="compositionally biased region" description="Acidic residues" evidence="3">
    <location>
        <begin position="11"/>
        <end position="23"/>
    </location>
</feature>
<feature type="region of interest" description="Disordered" evidence="3">
    <location>
        <begin position="1"/>
        <end position="23"/>
    </location>
</feature>
<dbReference type="OrthoDB" id="2269373at2759"/>
<dbReference type="EMBL" id="MU003821">
    <property type="protein sequence ID" value="KAF2718657.1"/>
    <property type="molecule type" value="Genomic_DNA"/>
</dbReference>
<dbReference type="Pfam" id="PF04082">
    <property type="entry name" value="Fungal_trans"/>
    <property type="match status" value="1"/>
</dbReference>
<keyword evidence="6" id="KW-1185">Reference proteome</keyword>
<dbReference type="GO" id="GO:0008270">
    <property type="term" value="F:zinc ion binding"/>
    <property type="evidence" value="ECO:0007669"/>
    <property type="project" value="InterPro"/>
</dbReference>